<keyword evidence="3" id="KW-1185">Reference proteome</keyword>
<keyword evidence="1" id="KW-0732">Signal</keyword>
<name>A0ABX6MZT3_9HYPH</name>
<protein>
    <submittedName>
        <fullName evidence="2">Uncharacterized protein</fullName>
    </submittedName>
</protein>
<sequence length="278" mass="30307">MMKALRTAVCLLAAFGILAPARAKVRQLSPAMLQQRIAAWAEPHVSEDHHEGQYMRQGCSHANLEQLPDWKGLPVKVCTYTDTQFPKNPVKATAYLLFPSADQLASWIVNACVDAGRDDLTTCTGRLASRLWMASNAQFPVAGYVVEPAQDKKWKYPNEPYCFLFRDGVSVTTASYPDTTHAVDKACGPPAAAFEAPVKAFSYGRPVSATRKSYTAAGGTGDVGDADLRSPQWAFAVGQAFRAGWRAERNLLFRAAVADLSACDGNIWTDERIPSSCQ</sequence>
<evidence type="ECO:0000313" key="2">
    <source>
        <dbReference type="EMBL" id="QJF04929.1"/>
    </source>
</evidence>
<dbReference type="GeneID" id="66686457"/>
<dbReference type="EMBL" id="CP051772">
    <property type="protein sequence ID" value="QJF04929.1"/>
    <property type="molecule type" value="Genomic_DNA"/>
</dbReference>
<dbReference type="RefSeq" id="WP_027033120.1">
    <property type="nucleotide sequence ID" value="NZ_CP033366.1"/>
</dbReference>
<feature type="chain" id="PRO_5047152101" evidence="1">
    <location>
        <begin position="24"/>
        <end position="278"/>
    </location>
</feature>
<proteinExistence type="predicted"/>
<gene>
    <name evidence="2" type="ORF">R7A2020_30940</name>
</gene>
<reference evidence="2 3" key="1">
    <citation type="submission" date="2020-04" db="EMBL/GenBank/DDBJ databases">
        <title>Mesorhizobium japonicum R7A epigenetic regulation of quorum sensing and ICE transfer.</title>
        <authorList>
            <person name="Ramsay J.P."/>
            <person name="Colombi E."/>
            <person name="Perry B.J."/>
            <person name="Staltari A."/>
        </authorList>
    </citation>
    <scope>NUCLEOTIDE SEQUENCE [LARGE SCALE GENOMIC DNA]</scope>
    <source>
        <strain evidence="2 3">R7A</strain>
    </source>
</reference>
<evidence type="ECO:0000256" key="1">
    <source>
        <dbReference type="SAM" id="SignalP"/>
    </source>
</evidence>
<organism evidence="2 3">
    <name type="scientific">Mesorhizobium japonicum R7A</name>
    <dbReference type="NCBI Taxonomy" id="935547"/>
    <lineage>
        <taxon>Bacteria</taxon>
        <taxon>Pseudomonadati</taxon>
        <taxon>Pseudomonadota</taxon>
        <taxon>Alphaproteobacteria</taxon>
        <taxon>Hyphomicrobiales</taxon>
        <taxon>Phyllobacteriaceae</taxon>
        <taxon>Mesorhizobium</taxon>
    </lineage>
</organism>
<feature type="signal peptide" evidence="1">
    <location>
        <begin position="1"/>
        <end position="23"/>
    </location>
</feature>
<accession>A0ABX6MZT3</accession>
<evidence type="ECO:0000313" key="3">
    <source>
        <dbReference type="Proteomes" id="UP000500892"/>
    </source>
</evidence>
<dbReference type="Proteomes" id="UP000500892">
    <property type="component" value="Chromosome"/>
</dbReference>